<sequence>MAQWLTKVQQEADKTNNLLLREFCQQLSDYLSHGTTLHYGREKILEFIRSCLETETQHIGTLVSRGFEKLILEEESCRE</sequence>
<name>A0A820RQU4_9BILA</name>
<evidence type="ECO:0000313" key="2">
    <source>
        <dbReference type="Proteomes" id="UP000663881"/>
    </source>
</evidence>
<gene>
    <name evidence="1" type="ORF">OKA104_LOCUS53628</name>
</gene>
<evidence type="ECO:0000313" key="1">
    <source>
        <dbReference type="EMBL" id="CAF4441000.1"/>
    </source>
</evidence>
<dbReference type="Proteomes" id="UP000663881">
    <property type="component" value="Unassembled WGS sequence"/>
</dbReference>
<protein>
    <submittedName>
        <fullName evidence="1">Uncharacterized protein</fullName>
    </submittedName>
</protein>
<reference evidence="1" key="1">
    <citation type="submission" date="2021-02" db="EMBL/GenBank/DDBJ databases">
        <authorList>
            <person name="Nowell W R."/>
        </authorList>
    </citation>
    <scope>NUCLEOTIDE SEQUENCE</scope>
</reference>
<proteinExistence type="predicted"/>
<dbReference type="AlphaFoldDB" id="A0A820RQU4"/>
<feature type="non-terminal residue" evidence="1">
    <location>
        <position position="79"/>
    </location>
</feature>
<accession>A0A820RQU4</accession>
<dbReference type="EMBL" id="CAJOAY010033804">
    <property type="protein sequence ID" value="CAF4441000.1"/>
    <property type="molecule type" value="Genomic_DNA"/>
</dbReference>
<organism evidence="1 2">
    <name type="scientific">Adineta steineri</name>
    <dbReference type="NCBI Taxonomy" id="433720"/>
    <lineage>
        <taxon>Eukaryota</taxon>
        <taxon>Metazoa</taxon>
        <taxon>Spiralia</taxon>
        <taxon>Gnathifera</taxon>
        <taxon>Rotifera</taxon>
        <taxon>Eurotatoria</taxon>
        <taxon>Bdelloidea</taxon>
        <taxon>Adinetida</taxon>
        <taxon>Adinetidae</taxon>
        <taxon>Adineta</taxon>
    </lineage>
</organism>
<comment type="caution">
    <text evidence="1">The sequence shown here is derived from an EMBL/GenBank/DDBJ whole genome shotgun (WGS) entry which is preliminary data.</text>
</comment>